<evidence type="ECO:0000313" key="2">
    <source>
        <dbReference type="Proteomes" id="UP000800035"/>
    </source>
</evidence>
<accession>A0A6A5U7C7</accession>
<dbReference type="Proteomes" id="UP000800035">
    <property type="component" value="Unassembled WGS sequence"/>
</dbReference>
<evidence type="ECO:0000313" key="1">
    <source>
        <dbReference type="EMBL" id="KAF1961043.1"/>
    </source>
</evidence>
<reference evidence="1" key="1">
    <citation type="journal article" date="2020" name="Stud. Mycol.">
        <title>101 Dothideomycetes genomes: a test case for predicting lifestyles and emergence of pathogens.</title>
        <authorList>
            <person name="Haridas S."/>
            <person name="Albert R."/>
            <person name="Binder M."/>
            <person name="Bloem J."/>
            <person name="Labutti K."/>
            <person name="Salamov A."/>
            <person name="Andreopoulos B."/>
            <person name="Baker S."/>
            <person name="Barry K."/>
            <person name="Bills G."/>
            <person name="Bluhm B."/>
            <person name="Cannon C."/>
            <person name="Castanera R."/>
            <person name="Culley D."/>
            <person name="Daum C."/>
            <person name="Ezra D."/>
            <person name="Gonzalez J."/>
            <person name="Henrissat B."/>
            <person name="Kuo A."/>
            <person name="Liang C."/>
            <person name="Lipzen A."/>
            <person name="Lutzoni F."/>
            <person name="Magnuson J."/>
            <person name="Mondo S."/>
            <person name="Nolan M."/>
            <person name="Ohm R."/>
            <person name="Pangilinan J."/>
            <person name="Park H.-J."/>
            <person name="Ramirez L."/>
            <person name="Alfaro M."/>
            <person name="Sun H."/>
            <person name="Tritt A."/>
            <person name="Yoshinaga Y."/>
            <person name="Zwiers L.-H."/>
            <person name="Turgeon B."/>
            <person name="Goodwin S."/>
            <person name="Spatafora J."/>
            <person name="Crous P."/>
            <person name="Grigoriev I."/>
        </authorList>
    </citation>
    <scope>NUCLEOTIDE SEQUENCE</scope>
    <source>
        <strain evidence="1">CBS 675.92</strain>
    </source>
</reference>
<keyword evidence="2" id="KW-1185">Reference proteome</keyword>
<gene>
    <name evidence="1" type="ORF">CC80DRAFT_581040</name>
</gene>
<protein>
    <submittedName>
        <fullName evidence="1">Uncharacterized protein</fullName>
    </submittedName>
</protein>
<organism evidence="1 2">
    <name type="scientific">Byssothecium circinans</name>
    <dbReference type="NCBI Taxonomy" id="147558"/>
    <lineage>
        <taxon>Eukaryota</taxon>
        <taxon>Fungi</taxon>
        <taxon>Dikarya</taxon>
        <taxon>Ascomycota</taxon>
        <taxon>Pezizomycotina</taxon>
        <taxon>Dothideomycetes</taxon>
        <taxon>Pleosporomycetidae</taxon>
        <taxon>Pleosporales</taxon>
        <taxon>Massarineae</taxon>
        <taxon>Massarinaceae</taxon>
        <taxon>Byssothecium</taxon>
    </lineage>
</organism>
<name>A0A6A5U7C7_9PLEO</name>
<dbReference type="AlphaFoldDB" id="A0A6A5U7C7"/>
<dbReference type="EMBL" id="ML976982">
    <property type="protein sequence ID" value="KAF1961043.1"/>
    <property type="molecule type" value="Genomic_DNA"/>
</dbReference>
<sequence length="154" mass="16979">MSAQYTVTLISSTQHVCLTLSSHEQDTSFSISFSRKNVQPNRCEELDTYENISILQDSAKCEGIQSPTFKEGMEIVKLVESTRKVVNRAMLMHGEALQYYVTVARCGVVFEATVSVADVEGPLARAKGKSHTDAVYNLGKALQRMKIAASWVTA</sequence>
<proteinExistence type="predicted"/>